<name>A0A6V7NKK0_ANACO</name>
<dbReference type="InterPro" id="IPR001680">
    <property type="entry name" value="WD40_rpt"/>
</dbReference>
<evidence type="ECO:0000256" key="1">
    <source>
        <dbReference type="ARBA" id="ARBA00022574"/>
    </source>
</evidence>
<dbReference type="InterPro" id="IPR019775">
    <property type="entry name" value="WD40_repeat_CS"/>
</dbReference>
<feature type="repeat" description="WD" evidence="3">
    <location>
        <begin position="280"/>
        <end position="321"/>
    </location>
</feature>
<accession>A0A6V7NKK0</accession>
<dbReference type="AlphaFoldDB" id="A0A6V7NKK0"/>
<dbReference type="PROSITE" id="PS00678">
    <property type="entry name" value="WD_REPEATS_1"/>
    <property type="match status" value="1"/>
</dbReference>
<feature type="compositionally biased region" description="Basic and acidic residues" evidence="4">
    <location>
        <begin position="376"/>
        <end position="391"/>
    </location>
</feature>
<gene>
    <name evidence="5" type="ORF">CB5_LOCUS2330</name>
</gene>
<dbReference type="PANTHER" id="PTHR16038:SF4">
    <property type="entry name" value="WD REPEAT-CONTAINING PROTEIN 74"/>
    <property type="match status" value="1"/>
</dbReference>
<evidence type="ECO:0000256" key="3">
    <source>
        <dbReference type="PROSITE-ProRule" id="PRU00221"/>
    </source>
</evidence>
<dbReference type="GO" id="GO:0042273">
    <property type="term" value="P:ribosomal large subunit biogenesis"/>
    <property type="evidence" value="ECO:0007669"/>
    <property type="project" value="InterPro"/>
</dbReference>
<organism evidence="5">
    <name type="scientific">Ananas comosus var. bracteatus</name>
    <name type="common">red pineapple</name>
    <dbReference type="NCBI Taxonomy" id="296719"/>
    <lineage>
        <taxon>Eukaryota</taxon>
        <taxon>Viridiplantae</taxon>
        <taxon>Streptophyta</taxon>
        <taxon>Embryophyta</taxon>
        <taxon>Tracheophyta</taxon>
        <taxon>Spermatophyta</taxon>
        <taxon>Magnoliopsida</taxon>
        <taxon>Liliopsida</taxon>
        <taxon>Poales</taxon>
        <taxon>Bromeliaceae</taxon>
        <taxon>Bromelioideae</taxon>
        <taxon>Ananas</taxon>
    </lineage>
</organism>
<dbReference type="PROSITE" id="PS50082">
    <property type="entry name" value="WD_REPEATS_2"/>
    <property type="match status" value="1"/>
</dbReference>
<feature type="region of interest" description="Disordered" evidence="4">
    <location>
        <begin position="356"/>
        <end position="412"/>
    </location>
</feature>
<evidence type="ECO:0000313" key="5">
    <source>
        <dbReference type="EMBL" id="CAD1819119.1"/>
    </source>
</evidence>
<protein>
    <submittedName>
        <fullName evidence="5">Uncharacterized protein</fullName>
    </submittedName>
</protein>
<dbReference type="EMBL" id="LR862139">
    <property type="protein sequence ID" value="CAD1819119.1"/>
    <property type="molecule type" value="Genomic_DNA"/>
</dbReference>
<dbReference type="InterPro" id="IPR037379">
    <property type="entry name" value="WDR74/Nsa1"/>
</dbReference>
<reference evidence="5" key="1">
    <citation type="submission" date="2020-07" db="EMBL/GenBank/DDBJ databases">
        <authorList>
            <person name="Lin J."/>
        </authorList>
    </citation>
    <scope>NUCLEOTIDE SEQUENCE</scope>
</reference>
<evidence type="ECO:0000256" key="4">
    <source>
        <dbReference type="SAM" id="MobiDB-lite"/>
    </source>
</evidence>
<dbReference type="PANTHER" id="PTHR16038">
    <property type="entry name" value="NOP SEVEN ASSOCIATED PROTEIN 1"/>
    <property type="match status" value="1"/>
</dbReference>
<dbReference type="SUPFAM" id="SSF50998">
    <property type="entry name" value="Quinoprotein alcohol dehydrogenase-like"/>
    <property type="match status" value="1"/>
</dbReference>
<feature type="compositionally biased region" description="Acidic residues" evidence="4">
    <location>
        <begin position="398"/>
        <end position="412"/>
    </location>
</feature>
<evidence type="ECO:0000256" key="2">
    <source>
        <dbReference type="ARBA" id="ARBA00022737"/>
    </source>
</evidence>
<dbReference type="GO" id="GO:0005730">
    <property type="term" value="C:nucleolus"/>
    <property type="evidence" value="ECO:0007669"/>
    <property type="project" value="InterPro"/>
</dbReference>
<proteinExistence type="predicted"/>
<dbReference type="GO" id="GO:0030687">
    <property type="term" value="C:preribosome, large subunit precursor"/>
    <property type="evidence" value="ECO:0007669"/>
    <property type="project" value="TreeGrafter"/>
</dbReference>
<dbReference type="Gene3D" id="2.130.10.10">
    <property type="entry name" value="YVTN repeat-like/Quinoprotein amine dehydrogenase"/>
    <property type="match status" value="2"/>
</dbReference>
<sequence length="412" mass="44358">MPRTSVVESPGCPPLRVLTTDALGLVKVVEARGKAGTPKVVETWGPPDASRCVVAASFADRKKKPILAVARKNGLIDFLNPLTGDAVATIKFGESGSADCAAEGDPIVGLHLFKSRKPESTAMLGVSLICTEKGKACLRSVAKRDAQPDLDTDSQSTWSVCNAGQVLCSSVDGSENYALFGGKRVELNLWDLANCSKLWTAKSPPSNSLGIFTPTCFTAATFLSKDDHRKIVAGTNSHQIRLYDISAKEGLLFLSISARTGSGDLASFDIRTGKLLGCFVGKCSGSIRSIARHPELPVIASCGLDAYLRLWDAKTRQPLSAVFLKQHVTSVVIDSHFSAEESEVVEGPQLVTKQDKREVDKPELCKRRSKKKKRRVDADTNRKKIKVRDAATDALAAADDDDDDDDDGHISF</sequence>
<feature type="compositionally biased region" description="Basic and acidic residues" evidence="4">
    <location>
        <begin position="356"/>
        <end position="366"/>
    </location>
</feature>
<dbReference type="SMART" id="SM00320">
    <property type="entry name" value="WD40"/>
    <property type="match status" value="2"/>
</dbReference>
<dbReference type="CDD" id="cd22857">
    <property type="entry name" value="WDR74"/>
    <property type="match status" value="1"/>
</dbReference>
<dbReference type="InterPro" id="IPR011047">
    <property type="entry name" value="Quinoprotein_ADH-like_sf"/>
</dbReference>
<dbReference type="InterPro" id="IPR015943">
    <property type="entry name" value="WD40/YVTN_repeat-like_dom_sf"/>
</dbReference>
<keyword evidence="1 3" id="KW-0853">WD repeat</keyword>
<keyword evidence="2" id="KW-0677">Repeat</keyword>